<evidence type="ECO:0000313" key="2">
    <source>
        <dbReference type="EMBL" id="CAA7043747.1"/>
    </source>
</evidence>
<proteinExistence type="predicted"/>
<dbReference type="EMBL" id="CACVBM020001285">
    <property type="protein sequence ID" value="CAA7043747.1"/>
    <property type="molecule type" value="Genomic_DNA"/>
</dbReference>
<name>A0A6D2JJI2_9BRAS</name>
<keyword evidence="3" id="KW-1185">Reference proteome</keyword>
<feature type="region of interest" description="Disordered" evidence="1">
    <location>
        <begin position="1"/>
        <end position="90"/>
    </location>
</feature>
<dbReference type="Proteomes" id="UP000467841">
    <property type="component" value="Unassembled WGS sequence"/>
</dbReference>
<evidence type="ECO:0000256" key="1">
    <source>
        <dbReference type="SAM" id="MobiDB-lite"/>
    </source>
</evidence>
<dbReference type="AlphaFoldDB" id="A0A6D2JJI2"/>
<accession>A0A6D2JJI2</accession>
<comment type="caution">
    <text evidence="2">The sequence shown here is derived from an EMBL/GenBank/DDBJ whole genome shotgun (WGS) entry which is preliminary data.</text>
</comment>
<organism evidence="2 3">
    <name type="scientific">Microthlaspi erraticum</name>
    <dbReference type="NCBI Taxonomy" id="1685480"/>
    <lineage>
        <taxon>Eukaryota</taxon>
        <taxon>Viridiplantae</taxon>
        <taxon>Streptophyta</taxon>
        <taxon>Embryophyta</taxon>
        <taxon>Tracheophyta</taxon>
        <taxon>Spermatophyta</taxon>
        <taxon>Magnoliopsida</taxon>
        <taxon>eudicotyledons</taxon>
        <taxon>Gunneridae</taxon>
        <taxon>Pentapetalae</taxon>
        <taxon>rosids</taxon>
        <taxon>malvids</taxon>
        <taxon>Brassicales</taxon>
        <taxon>Brassicaceae</taxon>
        <taxon>Coluteocarpeae</taxon>
        <taxon>Microthlaspi</taxon>
    </lineage>
</organism>
<feature type="compositionally biased region" description="Basic and acidic residues" evidence="1">
    <location>
        <begin position="80"/>
        <end position="90"/>
    </location>
</feature>
<evidence type="ECO:0000313" key="3">
    <source>
        <dbReference type="Proteomes" id="UP000467841"/>
    </source>
</evidence>
<feature type="compositionally biased region" description="Low complexity" evidence="1">
    <location>
        <begin position="26"/>
        <end position="41"/>
    </location>
</feature>
<sequence length="90" mass="9895">MEAENEGEMKGYQSEDTPEIENMAIDPADPVVPAEVSVSPEGEALGGERAPSLYQSTPVGRLRDERTPSSKALWISSKYPPEREASREME</sequence>
<reference evidence="2" key="1">
    <citation type="submission" date="2020-01" db="EMBL/GenBank/DDBJ databases">
        <authorList>
            <person name="Mishra B."/>
        </authorList>
    </citation>
    <scope>NUCLEOTIDE SEQUENCE [LARGE SCALE GENOMIC DNA]</scope>
</reference>
<gene>
    <name evidence="2" type="ORF">MERR_LOCUS30982</name>
</gene>
<protein>
    <submittedName>
        <fullName evidence="2">Uncharacterized protein</fullName>
    </submittedName>
</protein>